<dbReference type="SUPFAM" id="SSF52129">
    <property type="entry name" value="Caspase-like"/>
    <property type="match status" value="1"/>
</dbReference>
<evidence type="ECO:0000259" key="1">
    <source>
        <dbReference type="Pfam" id="PF00656"/>
    </source>
</evidence>
<dbReference type="EMBL" id="BPQP01000040">
    <property type="protein sequence ID" value="GJD95568.1"/>
    <property type="molecule type" value="Genomic_DNA"/>
</dbReference>
<dbReference type="Pfam" id="PF00656">
    <property type="entry name" value="Peptidase_C14"/>
    <property type="match status" value="1"/>
</dbReference>
<accession>A0ABQ4S144</accession>
<sequence length="526" mass="57212">MGDGLRHHISGEGKLVALRRARNSWRAPVAFLRALRPGDAARRLGAVVLILLGTGLPVRAEPAASHRQDMLADNADSIAVVIGNQNYRQTVAVDFAQNDAEAIKSFLVQSLGYREQNVLVLKDATLSELNQALGSERNPQDGRLWRQAVPGRSNVFVYFSGHGVPDLSTKEPFLLPQDGNPAQGETGYRLETLYANLGLLKRKVGPDRHVIVVIDACFTGETGRRGESLLAVSAPGFAPAKPKDPAGLLKLVATSGATPANWDREARLGLFTTRLLMGAAGLARPSGSPPDAPLRWGELRSYVREAVREAARRDSGREQMPEIDEAELVLPVRAPVAAVRPLVEAAEDDARWREASRDGGREALERYVARCEPRCRHRDAAMNQLLGGHRQQQRAVDEANWQRLSRLGRYDEYLAGCGAVCAYRSLAEGYLGAAPQLPSARPMPRDSVAARAPQPQGGTAYLVGLDPAGDNWLALRSEPAGRGYRILKMGPDTRLVVIGRQGAWSQVRLESGEVGWASSRYIACCR</sequence>
<reference evidence="2" key="1">
    <citation type="journal article" date="2021" name="Front. Microbiol.">
        <title>Comprehensive Comparative Genomics and Phenotyping of Methylobacterium Species.</title>
        <authorList>
            <person name="Alessa O."/>
            <person name="Ogura Y."/>
            <person name="Fujitani Y."/>
            <person name="Takami H."/>
            <person name="Hayashi T."/>
            <person name="Sahin N."/>
            <person name="Tani A."/>
        </authorList>
    </citation>
    <scope>NUCLEOTIDE SEQUENCE</scope>
    <source>
        <strain evidence="2">DSM 19015</strain>
    </source>
</reference>
<dbReference type="InterPro" id="IPR029030">
    <property type="entry name" value="Caspase-like_dom_sf"/>
</dbReference>
<evidence type="ECO:0000313" key="2">
    <source>
        <dbReference type="EMBL" id="GJD95568.1"/>
    </source>
</evidence>
<dbReference type="Proteomes" id="UP001055125">
    <property type="component" value="Unassembled WGS sequence"/>
</dbReference>
<feature type="domain" description="Peptidase C14 caspase" evidence="1">
    <location>
        <begin position="78"/>
        <end position="326"/>
    </location>
</feature>
<evidence type="ECO:0000313" key="3">
    <source>
        <dbReference type="Proteomes" id="UP001055125"/>
    </source>
</evidence>
<dbReference type="Gene3D" id="3.40.50.1460">
    <property type="match status" value="1"/>
</dbReference>
<dbReference type="InterPro" id="IPR011600">
    <property type="entry name" value="Pept_C14_caspase"/>
</dbReference>
<proteinExistence type="predicted"/>
<protein>
    <recommendedName>
        <fullName evidence="1">Peptidase C14 caspase domain-containing protein</fullName>
    </recommendedName>
</protein>
<name>A0ABQ4S144_9HYPH</name>
<dbReference type="Gene3D" id="2.30.30.40">
    <property type="entry name" value="SH3 Domains"/>
    <property type="match status" value="1"/>
</dbReference>
<dbReference type="RefSeq" id="WP_238244712.1">
    <property type="nucleotide sequence ID" value="NZ_BPQP01000040.1"/>
</dbReference>
<keyword evidence="3" id="KW-1185">Reference proteome</keyword>
<gene>
    <name evidence="2" type="ORF">OCOJLMKI_2781</name>
</gene>
<comment type="caution">
    <text evidence="2">The sequence shown here is derived from an EMBL/GenBank/DDBJ whole genome shotgun (WGS) entry which is preliminary data.</text>
</comment>
<reference evidence="2" key="2">
    <citation type="submission" date="2021-08" db="EMBL/GenBank/DDBJ databases">
        <authorList>
            <person name="Tani A."/>
            <person name="Ola A."/>
            <person name="Ogura Y."/>
            <person name="Katsura K."/>
            <person name="Hayashi T."/>
        </authorList>
    </citation>
    <scope>NUCLEOTIDE SEQUENCE</scope>
    <source>
        <strain evidence="2">DSM 19015</strain>
    </source>
</reference>
<organism evidence="2 3">
    <name type="scientific">Methylobacterium iners</name>
    <dbReference type="NCBI Taxonomy" id="418707"/>
    <lineage>
        <taxon>Bacteria</taxon>
        <taxon>Pseudomonadati</taxon>
        <taxon>Pseudomonadota</taxon>
        <taxon>Alphaproteobacteria</taxon>
        <taxon>Hyphomicrobiales</taxon>
        <taxon>Methylobacteriaceae</taxon>
        <taxon>Methylobacterium</taxon>
    </lineage>
</organism>